<dbReference type="SMART" id="SM00980">
    <property type="entry name" value="THAP"/>
    <property type="match status" value="1"/>
</dbReference>
<dbReference type="GeneID" id="111351258"/>
<sequence length="463" mass="52484">MASYKTCAVPMCRSTTIKNPKKLFITVPKCPKRRKQWLKLARRNPQFTSDKSAIFFCEDHFYLPNDMENYIEYSIMGSVGKIRMKPDCLPSKFECQPDRIKRTRPSQPRSVVSKRQRMDIVQELLSKEILSTSGTANNSEEIVVKTENAEEIFIKTEPIYPDETVPEVADVRFHDKGVQTKPDVEDRGVQGCPRRFRSKAVQYNSDVPPRITFLKLVRDETEKMMVRVYKYLRDELEILKLMTAEQVLVALEQVSGRAAQATGVSELDMQQTLDKYKDLLDKQPTKKTLDKTNKPKKKRKQGMHVRTFSFSNESTDDEQPPKVRGAETDSGSAGVSVQTVTEPSAMEVDCGGGNSIDETTARRETSVQEEVHDSNGESTDEALEEEPEIYIKDEPLTEDDDSANPLEIGVVAPSIAHTAHTPSDTYTTTTTDIQTYDPGEDVRIKTEYGEPEPSHDHTYHKNT</sequence>
<gene>
    <name evidence="9" type="primary">LOC111351258</name>
</gene>
<dbReference type="Proteomes" id="UP000301870">
    <property type="component" value="Chromosome 13"/>
</dbReference>
<dbReference type="AlphaFoldDB" id="A0A9J7IKS7"/>
<feature type="compositionally biased region" description="Basic residues" evidence="6">
    <location>
        <begin position="294"/>
        <end position="303"/>
    </location>
</feature>
<protein>
    <submittedName>
        <fullName evidence="9">Uncharacterized protein LOC111351258 isoform X4</fullName>
    </submittedName>
</protein>
<evidence type="ECO:0000313" key="8">
    <source>
        <dbReference type="Proteomes" id="UP000301870"/>
    </source>
</evidence>
<keyword evidence="3" id="KW-0862">Zinc</keyword>
<dbReference type="Pfam" id="PF05485">
    <property type="entry name" value="THAP"/>
    <property type="match status" value="1"/>
</dbReference>
<evidence type="ECO:0000256" key="1">
    <source>
        <dbReference type="ARBA" id="ARBA00022723"/>
    </source>
</evidence>
<dbReference type="GO" id="GO:0008270">
    <property type="term" value="F:zinc ion binding"/>
    <property type="evidence" value="ECO:0007669"/>
    <property type="project" value="UniProtKB-KW"/>
</dbReference>
<dbReference type="PROSITE" id="PS50950">
    <property type="entry name" value="ZF_THAP"/>
    <property type="match status" value="1"/>
</dbReference>
<keyword evidence="8" id="KW-1185">Reference proteome</keyword>
<accession>A0A9J7IKS7</accession>
<feature type="compositionally biased region" description="Basic and acidic residues" evidence="6">
    <location>
        <begin position="359"/>
        <end position="375"/>
    </location>
</feature>
<feature type="region of interest" description="Disordered" evidence="6">
    <location>
        <begin position="278"/>
        <end position="386"/>
    </location>
</feature>
<feature type="region of interest" description="Disordered" evidence="6">
    <location>
        <begin position="414"/>
        <end position="463"/>
    </location>
</feature>
<feature type="compositionally biased region" description="Basic and acidic residues" evidence="6">
    <location>
        <begin position="278"/>
        <end position="293"/>
    </location>
</feature>
<evidence type="ECO:0000256" key="2">
    <source>
        <dbReference type="ARBA" id="ARBA00022771"/>
    </source>
</evidence>
<evidence type="ECO:0000256" key="3">
    <source>
        <dbReference type="ARBA" id="ARBA00022833"/>
    </source>
</evidence>
<evidence type="ECO:0000256" key="4">
    <source>
        <dbReference type="ARBA" id="ARBA00023125"/>
    </source>
</evidence>
<keyword evidence="2 5" id="KW-0863">Zinc-finger</keyword>
<feature type="compositionally biased region" description="Basic and acidic residues" evidence="6">
    <location>
        <begin position="440"/>
        <end position="463"/>
    </location>
</feature>
<feature type="compositionally biased region" description="Polar residues" evidence="6">
    <location>
        <begin position="329"/>
        <end position="342"/>
    </location>
</feature>
<dbReference type="GO" id="GO:0003677">
    <property type="term" value="F:DNA binding"/>
    <property type="evidence" value="ECO:0007669"/>
    <property type="project" value="UniProtKB-UniRule"/>
</dbReference>
<dbReference type="InterPro" id="IPR006612">
    <property type="entry name" value="THAP_Znf"/>
</dbReference>
<evidence type="ECO:0000259" key="7">
    <source>
        <dbReference type="PROSITE" id="PS50950"/>
    </source>
</evidence>
<evidence type="ECO:0000256" key="5">
    <source>
        <dbReference type="PROSITE-ProRule" id="PRU00309"/>
    </source>
</evidence>
<reference evidence="9" key="1">
    <citation type="submission" date="2025-08" db="UniProtKB">
        <authorList>
            <consortium name="RefSeq"/>
        </authorList>
    </citation>
    <scope>IDENTIFICATION</scope>
    <source>
        <strain evidence="9">Ishihara</strain>
        <tissue evidence="9">Whole body</tissue>
    </source>
</reference>
<evidence type="ECO:0000313" key="9">
    <source>
        <dbReference type="RefSeq" id="XP_022818831.1"/>
    </source>
</evidence>
<proteinExistence type="predicted"/>
<name>A0A9J7IKS7_SPOLT</name>
<evidence type="ECO:0000256" key="6">
    <source>
        <dbReference type="SAM" id="MobiDB-lite"/>
    </source>
</evidence>
<dbReference type="SUPFAM" id="SSF57716">
    <property type="entry name" value="Glucocorticoid receptor-like (DNA-binding domain)"/>
    <property type="match status" value="1"/>
</dbReference>
<feature type="domain" description="THAP-type" evidence="7">
    <location>
        <begin position="1"/>
        <end position="93"/>
    </location>
</feature>
<keyword evidence="1" id="KW-0479">Metal-binding</keyword>
<organism evidence="8 9">
    <name type="scientific">Spodoptera litura</name>
    <name type="common">Asian cotton leafworm</name>
    <dbReference type="NCBI Taxonomy" id="69820"/>
    <lineage>
        <taxon>Eukaryota</taxon>
        <taxon>Metazoa</taxon>
        <taxon>Ecdysozoa</taxon>
        <taxon>Arthropoda</taxon>
        <taxon>Hexapoda</taxon>
        <taxon>Insecta</taxon>
        <taxon>Pterygota</taxon>
        <taxon>Neoptera</taxon>
        <taxon>Endopterygota</taxon>
        <taxon>Lepidoptera</taxon>
        <taxon>Glossata</taxon>
        <taxon>Ditrysia</taxon>
        <taxon>Noctuoidea</taxon>
        <taxon>Noctuidae</taxon>
        <taxon>Amphipyrinae</taxon>
        <taxon>Spodoptera</taxon>
    </lineage>
</organism>
<keyword evidence="4 5" id="KW-0238">DNA-binding</keyword>
<dbReference type="RefSeq" id="XP_022818831.1">
    <property type="nucleotide sequence ID" value="XM_022963063.1"/>
</dbReference>
<feature type="compositionally biased region" description="Low complexity" evidence="6">
    <location>
        <begin position="418"/>
        <end position="435"/>
    </location>
</feature>